<evidence type="ECO:0000313" key="2">
    <source>
        <dbReference type="Proteomes" id="UP000009336"/>
    </source>
</evidence>
<dbReference type="Proteomes" id="UP000009336">
    <property type="component" value="Unassembled WGS sequence"/>
</dbReference>
<dbReference type="EMBL" id="AKKL01000022">
    <property type="protein sequence ID" value="EKT61993.1"/>
    <property type="molecule type" value="Genomic_DNA"/>
</dbReference>
<dbReference type="PATRIC" id="fig|1141662.3.peg.1797"/>
<dbReference type="AlphaFoldDB" id="K8WN06"/>
<gene>
    <name evidence="1" type="ORF">OOA_08881</name>
</gene>
<keyword evidence="2" id="KW-1185">Reference proteome</keyword>
<protein>
    <submittedName>
        <fullName evidence="1">Uncharacterized protein</fullName>
    </submittedName>
</protein>
<accession>K8WN06</accession>
<organism evidence="1 2">
    <name type="scientific">Providencia burhodogranariea DSM 19968</name>
    <dbReference type="NCBI Taxonomy" id="1141662"/>
    <lineage>
        <taxon>Bacteria</taxon>
        <taxon>Pseudomonadati</taxon>
        <taxon>Pseudomonadota</taxon>
        <taxon>Gammaproteobacteria</taxon>
        <taxon>Enterobacterales</taxon>
        <taxon>Morganellaceae</taxon>
        <taxon>Providencia</taxon>
    </lineage>
</organism>
<comment type="caution">
    <text evidence="1">The sequence shown here is derived from an EMBL/GenBank/DDBJ whole genome shotgun (WGS) entry which is preliminary data.</text>
</comment>
<dbReference type="STRING" id="1141662.OOA_08881"/>
<sequence length="687" mass="75558">MFKVFSLIAPYLPQMRDGVINNDDLSVDNKIYVEVAKYELAAIGDEILVNFGSISSKLKVITDPTSDFPIQIDFDARIIPDGIYMVNYSATDFAGNANESPIVTAVVDRLDSGKLIPPIFSDADANNIITNQNVIINMGTHILVPAYDNIMLDDSVSVTFWILDPTTNQIVPGSSYTVNHTIIQEDIFTGFTILVPETNILLVKRGLAKARYYVTSANNPIATSQIATATLELDGSITLPGPIFIDNINGWLTTEQLIRGIRESCGYDDIQNGDTVTLYISGYKMDNTPVEGTSTSLTTTVTPVDVNNGFTLFSFLRTIAEKVYFGYLTSYYKVTRGNNIRYSYYNNVKVDLKHISPLPAPIFTQAKDDVIYLSDIENNNGASIRIYYPKMAIDDNVTIYTDCTDINGEFIENSAYQDITILTQIDIMQGYYDFLCPKEKVLLAPVGGQIHASYRVRYANDEGFSYSEMADVFLESDTGGSMNVIITTNAAPYDYNIVHVYPCNYAKIFGPAGAQLSLSTSNDVVFVESGSSTHSLILNEKGEGRFRVRSARSGSALINIFQINDPSKELTIATSFGKYILGEGSIDFYNYSTNAASDGVMPCCIYLKTDAISGFTKADITKVRVAVDGDAKIVGYDSTYSQSATINLNDDHSCEITIINTTKELVTATITLPESSGTILRLELSFQ</sequence>
<proteinExistence type="predicted"/>
<name>K8WN06_9GAMM</name>
<evidence type="ECO:0000313" key="1">
    <source>
        <dbReference type="EMBL" id="EKT61993.1"/>
    </source>
</evidence>
<reference evidence="1 2" key="1">
    <citation type="journal article" date="2012" name="BMC Genomics">
        <title>Comparative genomics of bacteria in the genus Providencia isolated from wild Drosophila melanogaster.</title>
        <authorList>
            <person name="Galac M.R."/>
            <person name="Lazzaro B.P."/>
        </authorList>
    </citation>
    <scope>NUCLEOTIDE SEQUENCE [LARGE SCALE GENOMIC DNA]</scope>
    <source>
        <strain evidence="1 2">DSM 19968</strain>
    </source>
</reference>
<dbReference type="eggNOG" id="ENOG50331NS">
    <property type="taxonomic scope" value="Bacteria"/>
</dbReference>
<dbReference type="OrthoDB" id="6442488at2"/>
<dbReference type="RefSeq" id="WP_008911792.1">
    <property type="nucleotide sequence ID" value="NZ_KB233222.1"/>
</dbReference>
<dbReference type="HOGENOM" id="CLU_402113_0_0_6"/>